<keyword evidence="3" id="KW-1185">Reference proteome</keyword>
<comment type="caution">
    <text evidence="2">The sequence shown here is derived from an EMBL/GenBank/DDBJ whole genome shotgun (WGS) entry which is preliminary data.</text>
</comment>
<proteinExistence type="predicted"/>
<evidence type="ECO:0000313" key="2">
    <source>
        <dbReference type="EMBL" id="KAK1377167.1"/>
    </source>
</evidence>
<feature type="region of interest" description="Disordered" evidence="1">
    <location>
        <begin position="1"/>
        <end position="64"/>
    </location>
</feature>
<dbReference type="Proteomes" id="UP001237642">
    <property type="component" value="Unassembled WGS sequence"/>
</dbReference>
<dbReference type="EMBL" id="JAUIZM010000007">
    <property type="protein sequence ID" value="KAK1377167.1"/>
    <property type="molecule type" value="Genomic_DNA"/>
</dbReference>
<accession>A0AAD8I119</accession>
<reference evidence="2" key="1">
    <citation type="submission" date="2023-02" db="EMBL/GenBank/DDBJ databases">
        <title>Genome of toxic invasive species Heracleum sosnowskyi carries increased number of genes despite the absence of recent whole-genome duplications.</title>
        <authorList>
            <person name="Schelkunov M."/>
            <person name="Shtratnikova V."/>
            <person name="Makarenko M."/>
            <person name="Klepikova A."/>
            <person name="Omelchenko D."/>
            <person name="Novikova G."/>
            <person name="Obukhova E."/>
            <person name="Bogdanov V."/>
            <person name="Penin A."/>
            <person name="Logacheva M."/>
        </authorList>
    </citation>
    <scope>NUCLEOTIDE SEQUENCE</scope>
    <source>
        <strain evidence="2">Hsosn_3</strain>
        <tissue evidence="2">Leaf</tissue>
    </source>
</reference>
<evidence type="ECO:0000256" key="1">
    <source>
        <dbReference type="SAM" id="MobiDB-lite"/>
    </source>
</evidence>
<sequence length="130" mass="14436">MAPPAKKNTNNKSEKSLKKPHNPSFKRSNDAVSKPASLPLDDDVPDFPRGGGRSLTREERNGIREEVDVEFDSEVIDLKKRKNKVQSRSSVTEDDKLGSLFGEGISGKLPRFANRITLKVHFVSISSSLM</sequence>
<protein>
    <submittedName>
        <fullName evidence="2">Uncharacterized protein</fullName>
    </submittedName>
</protein>
<evidence type="ECO:0000313" key="3">
    <source>
        <dbReference type="Proteomes" id="UP001237642"/>
    </source>
</evidence>
<name>A0AAD8I119_9APIA</name>
<organism evidence="2 3">
    <name type="scientific">Heracleum sosnowskyi</name>
    <dbReference type="NCBI Taxonomy" id="360622"/>
    <lineage>
        <taxon>Eukaryota</taxon>
        <taxon>Viridiplantae</taxon>
        <taxon>Streptophyta</taxon>
        <taxon>Embryophyta</taxon>
        <taxon>Tracheophyta</taxon>
        <taxon>Spermatophyta</taxon>
        <taxon>Magnoliopsida</taxon>
        <taxon>eudicotyledons</taxon>
        <taxon>Gunneridae</taxon>
        <taxon>Pentapetalae</taxon>
        <taxon>asterids</taxon>
        <taxon>campanulids</taxon>
        <taxon>Apiales</taxon>
        <taxon>Apiaceae</taxon>
        <taxon>Apioideae</taxon>
        <taxon>apioid superclade</taxon>
        <taxon>Tordylieae</taxon>
        <taxon>Tordyliinae</taxon>
        <taxon>Heracleum</taxon>
    </lineage>
</organism>
<gene>
    <name evidence="2" type="ORF">POM88_033360</name>
</gene>
<dbReference type="AlphaFoldDB" id="A0AAD8I119"/>
<feature type="compositionally biased region" description="Basic and acidic residues" evidence="1">
    <location>
        <begin position="55"/>
        <end position="64"/>
    </location>
</feature>
<reference evidence="2" key="2">
    <citation type="submission" date="2023-05" db="EMBL/GenBank/DDBJ databases">
        <authorList>
            <person name="Schelkunov M.I."/>
        </authorList>
    </citation>
    <scope>NUCLEOTIDE SEQUENCE</scope>
    <source>
        <strain evidence="2">Hsosn_3</strain>
        <tissue evidence="2">Leaf</tissue>
    </source>
</reference>